<dbReference type="PANTHER" id="PTHR14647">
    <property type="entry name" value="GALACTOSE-3-O-SULFOTRANSFERASE"/>
    <property type="match status" value="1"/>
</dbReference>
<dbReference type="FunCoup" id="F2UQ22">
    <property type="interactions" value="68"/>
</dbReference>
<dbReference type="SUPFAM" id="SSF52540">
    <property type="entry name" value="P-loop containing nucleoside triphosphate hydrolases"/>
    <property type="match status" value="1"/>
</dbReference>
<proteinExistence type="inferred from homology"/>
<dbReference type="AlphaFoldDB" id="F2UQ22"/>
<reference evidence="11" key="1">
    <citation type="submission" date="2009-08" db="EMBL/GenBank/DDBJ databases">
        <title>Annotation of Salpingoeca rosetta.</title>
        <authorList>
            <consortium name="The Broad Institute Genome Sequencing Platform"/>
            <person name="Russ C."/>
            <person name="Cuomo C."/>
            <person name="Burger G."/>
            <person name="Gray M.W."/>
            <person name="Holland P.W.H."/>
            <person name="King N."/>
            <person name="Lang F.B.F."/>
            <person name="Roger A.J."/>
            <person name="Ruiz-Trillo I."/>
            <person name="Young S.K."/>
            <person name="Zeng Q."/>
            <person name="Gargeya S."/>
            <person name="Alvarado L."/>
            <person name="Berlin A."/>
            <person name="Chapman S.B."/>
            <person name="Chen Z."/>
            <person name="Freedman E."/>
            <person name="Gellesch M."/>
            <person name="Goldberg J."/>
            <person name="Griggs A."/>
            <person name="Gujja S."/>
            <person name="Heilman E."/>
            <person name="Heiman D."/>
            <person name="Howarth C."/>
            <person name="Mehta T."/>
            <person name="Neiman D."/>
            <person name="Pearson M."/>
            <person name="Roberts A."/>
            <person name="Saif S."/>
            <person name="Shea T."/>
            <person name="Shenoy N."/>
            <person name="Sisk P."/>
            <person name="Stolte C."/>
            <person name="Sykes S."/>
            <person name="White J."/>
            <person name="Yandava C."/>
            <person name="Haas B."/>
            <person name="Nusbaum C."/>
            <person name="Birren B."/>
        </authorList>
    </citation>
    <scope>NUCLEOTIDE SEQUENCE [LARGE SCALE GENOMIC DNA]</scope>
    <source>
        <strain evidence="11">ATCC 50818</strain>
    </source>
</reference>
<dbReference type="GO" id="GO:0001733">
    <property type="term" value="F:galactosylceramide sulfotransferase activity"/>
    <property type="evidence" value="ECO:0007669"/>
    <property type="project" value="InterPro"/>
</dbReference>
<evidence type="ECO:0000256" key="5">
    <source>
        <dbReference type="ARBA" id="ARBA00022968"/>
    </source>
</evidence>
<dbReference type="PANTHER" id="PTHR14647:SF87">
    <property type="entry name" value="PUTATIVE-RELATED"/>
    <property type="match status" value="1"/>
</dbReference>
<dbReference type="GO" id="GO:0000139">
    <property type="term" value="C:Golgi membrane"/>
    <property type="evidence" value="ECO:0007669"/>
    <property type="project" value="UniProtKB-SubCell"/>
</dbReference>
<evidence type="ECO:0000256" key="7">
    <source>
        <dbReference type="ARBA" id="ARBA00023034"/>
    </source>
</evidence>
<dbReference type="KEGG" id="sre:PTSG_10674"/>
<evidence type="ECO:0000256" key="8">
    <source>
        <dbReference type="ARBA" id="ARBA00023136"/>
    </source>
</evidence>
<evidence type="ECO:0000256" key="10">
    <source>
        <dbReference type="SAM" id="Phobius"/>
    </source>
</evidence>
<dbReference type="GeneID" id="16069176"/>
<keyword evidence="3" id="KW-0808">Transferase</keyword>
<dbReference type="InterPro" id="IPR009729">
    <property type="entry name" value="Gal-3-0_sulfotransfrase"/>
</dbReference>
<dbReference type="OrthoDB" id="514299at2759"/>
<comment type="subcellular location">
    <subcellularLocation>
        <location evidence="1">Golgi apparatus membrane</location>
        <topology evidence="1">Single-pass type II membrane protein</topology>
    </subcellularLocation>
</comment>
<dbReference type="Pfam" id="PF06990">
    <property type="entry name" value="Gal-3-0_sulfotr"/>
    <property type="match status" value="1"/>
</dbReference>
<keyword evidence="9" id="KW-0325">Glycoprotein</keyword>
<keyword evidence="8 10" id="KW-0472">Membrane</keyword>
<dbReference type="InParanoid" id="F2UQ22"/>
<organism evidence="12">
    <name type="scientific">Salpingoeca rosetta (strain ATCC 50818 / BSB-021)</name>
    <dbReference type="NCBI Taxonomy" id="946362"/>
    <lineage>
        <taxon>Eukaryota</taxon>
        <taxon>Choanoflagellata</taxon>
        <taxon>Craspedida</taxon>
        <taxon>Salpingoecidae</taxon>
        <taxon>Salpingoeca</taxon>
    </lineage>
</organism>
<keyword evidence="6 10" id="KW-1133">Transmembrane helix</keyword>
<dbReference type="RefSeq" id="XP_004988640.1">
    <property type="nucleotide sequence ID" value="XM_004988583.1"/>
</dbReference>
<dbReference type="Gene3D" id="3.40.50.300">
    <property type="entry name" value="P-loop containing nucleotide triphosphate hydrolases"/>
    <property type="match status" value="1"/>
</dbReference>
<gene>
    <name evidence="11" type="ORF">PTSG_10674</name>
</gene>
<evidence type="ECO:0008006" key="13">
    <source>
        <dbReference type="Google" id="ProtNLM"/>
    </source>
</evidence>
<name>F2UQ22_SALR5</name>
<evidence type="ECO:0000313" key="11">
    <source>
        <dbReference type="EMBL" id="EGD79690.1"/>
    </source>
</evidence>
<dbReference type="GO" id="GO:0009247">
    <property type="term" value="P:glycolipid biosynthetic process"/>
    <property type="evidence" value="ECO:0007669"/>
    <property type="project" value="InterPro"/>
</dbReference>
<evidence type="ECO:0000256" key="3">
    <source>
        <dbReference type="ARBA" id="ARBA00022679"/>
    </source>
</evidence>
<keyword evidence="7" id="KW-0333">Golgi apparatus</keyword>
<sequence>MRPGAARHLGYRHRRRLLMEDAEAEERRRACMDMLVEAAVVIGLIVFAVVVVPWFASLLEAMWWGLRDVVAPAPLPVDGHQLQAQKNHGIPKFVFIKTHKTGSSSITVMLGHALEKRGLKPAVPCHAHLGFPGHFRKPRHNLCGVDPLRFTAAISHIRWSEQSRKTLLGLMGPERPLVFTIVRDPITRFISALQYYGATKFQTLLNFHPDRITNEWIKFAAYRLTSKHVRAQVQKLTRQLHLIGYAFDFGLAKEYTPKEPPKFRWRAQALVDSLDFVLLYEEWDLSMAVLKQRLNLTRPDIAYPHLKASSSSRQQLVIAPETRQVLCEVLWSDCMLYDMMRARFQQQVDDAVRQDGAAIAEFNQQAHVQARVQQGDGARGVGHNGSEDEDVQDFFDRLRYGWVVKRWG</sequence>
<feature type="transmembrane region" description="Helical" evidence="10">
    <location>
        <begin position="35"/>
        <end position="56"/>
    </location>
</feature>
<accession>F2UQ22</accession>
<evidence type="ECO:0000256" key="4">
    <source>
        <dbReference type="ARBA" id="ARBA00022692"/>
    </source>
</evidence>
<dbReference type="EMBL" id="GL832988">
    <property type="protein sequence ID" value="EGD79690.1"/>
    <property type="molecule type" value="Genomic_DNA"/>
</dbReference>
<evidence type="ECO:0000256" key="9">
    <source>
        <dbReference type="ARBA" id="ARBA00023180"/>
    </source>
</evidence>
<keyword evidence="5" id="KW-0735">Signal-anchor</keyword>
<keyword evidence="4 10" id="KW-0812">Transmembrane</keyword>
<dbReference type="InterPro" id="IPR027417">
    <property type="entry name" value="P-loop_NTPase"/>
</dbReference>
<protein>
    <recommendedName>
        <fullName evidence="13">Sulfotransferase domain-containing protein</fullName>
    </recommendedName>
</protein>
<dbReference type="Proteomes" id="UP000007799">
    <property type="component" value="Unassembled WGS sequence"/>
</dbReference>
<evidence type="ECO:0000256" key="1">
    <source>
        <dbReference type="ARBA" id="ARBA00004323"/>
    </source>
</evidence>
<comment type="similarity">
    <text evidence="2">Belongs to the galactose-3-O-sulfotransferase family.</text>
</comment>
<keyword evidence="12" id="KW-1185">Reference proteome</keyword>
<evidence type="ECO:0000256" key="2">
    <source>
        <dbReference type="ARBA" id="ARBA00008124"/>
    </source>
</evidence>
<evidence type="ECO:0000313" key="12">
    <source>
        <dbReference type="Proteomes" id="UP000007799"/>
    </source>
</evidence>
<evidence type="ECO:0000256" key="6">
    <source>
        <dbReference type="ARBA" id="ARBA00022989"/>
    </source>
</evidence>